<organism evidence="2 3">
    <name type="scientific">Amphilophus citrinellus</name>
    <name type="common">Midas cichlid</name>
    <name type="synonym">Cichlasoma citrinellum</name>
    <dbReference type="NCBI Taxonomy" id="61819"/>
    <lineage>
        <taxon>Eukaryota</taxon>
        <taxon>Metazoa</taxon>
        <taxon>Chordata</taxon>
        <taxon>Craniata</taxon>
        <taxon>Vertebrata</taxon>
        <taxon>Euteleostomi</taxon>
        <taxon>Actinopterygii</taxon>
        <taxon>Neopterygii</taxon>
        <taxon>Teleostei</taxon>
        <taxon>Neoteleostei</taxon>
        <taxon>Acanthomorphata</taxon>
        <taxon>Ovalentaria</taxon>
        <taxon>Cichlomorphae</taxon>
        <taxon>Cichliformes</taxon>
        <taxon>Cichlidae</taxon>
        <taxon>New World cichlids</taxon>
        <taxon>Cichlasomatinae</taxon>
        <taxon>Heroini</taxon>
        <taxon>Amphilophus</taxon>
    </lineage>
</organism>
<protein>
    <recommendedName>
        <fullName evidence="1">Tc1-like transposase DDE domain-containing protein</fullName>
    </recommendedName>
</protein>
<accession>A0A3Q0RJR5</accession>
<dbReference type="GO" id="GO:0003676">
    <property type="term" value="F:nucleic acid binding"/>
    <property type="evidence" value="ECO:0007669"/>
    <property type="project" value="InterPro"/>
</dbReference>
<dbReference type="AlphaFoldDB" id="A0A3Q0RJR5"/>
<dbReference type="Gene3D" id="3.30.420.10">
    <property type="entry name" value="Ribonuclease H-like superfamily/Ribonuclease H"/>
    <property type="match status" value="1"/>
</dbReference>
<dbReference type="Proteomes" id="UP000261340">
    <property type="component" value="Unplaced"/>
</dbReference>
<dbReference type="InterPro" id="IPR038717">
    <property type="entry name" value="Tc1-like_DDE_dom"/>
</dbReference>
<evidence type="ECO:0000313" key="2">
    <source>
        <dbReference type="Ensembl" id="ENSACIP00000009010.1"/>
    </source>
</evidence>
<reference evidence="2" key="2">
    <citation type="submission" date="2025-09" db="UniProtKB">
        <authorList>
            <consortium name="Ensembl"/>
        </authorList>
    </citation>
    <scope>IDENTIFICATION</scope>
</reference>
<keyword evidence="3" id="KW-1185">Reference proteome</keyword>
<reference evidence="2" key="1">
    <citation type="submission" date="2025-08" db="UniProtKB">
        <authorList>
            <consortium name="Ensembl"/>
        </authorList>
    </citation>
    <scope>IDENTIFICATION</scope>
</reference>
<evidence type="ECO:0000259" key="1">
    <source>
        <dbReference type="Pfam" id="PF13358"/>
    </source>
</evidence>
<feature type="domain" description="Tc1-like transposase DDE" evidence="1">
    <location>
        <begin position="20"/>
        <end position="73"/>
    </location>
</feature>
<dbReference type="InterPro" id="IPR036397">
    <property type="entry name" value="RNaseH_sf"/>
</dbReference>
<name>A0A3Q0RJR5_AMPCI</name>
<dbReference type="OMA" id="WHELKEF"/>
<dbReference type="Pfam" id="PF13358">
    <property type="entry name" value="DDE_3"/>
    <property type="match status" value="1"/>
</dbReference>
<sequence>VTRLNSQLASLMKPQHYNDPNHTSERAASWFQTSKIKVMEWSAQCPDLNPIENLWGDIKNAVIEAKARDAEELWKVVTSSWAGIPVHKCQKLVGSMQHSREAVLKNSGYTTKY</sequence>
<dbReference type="Ensembl" id="ENSACIT00000009281.1">
    <property type="protein sequence ID" value="ENSACIP00000009010.1"/>
    <property type="gene ID" value="ENSACIG00000007069.1"/>
</dbReference>
<evidence type="ECO:0000313" key="3">
    <source>
        <dbReference type="Proteomes" id="UP000261340"/>
    </source>
</evidence>
<dbReference type="GeneTree" id="ENSGT01150000286914"/>
<proteinExistence type="predicted"/>
<dbReference type="STRING" id="61819.ENSACIP00000009010"/>